<dbReference type="AlphaFoldDB" id="A0A1X4G8X2"/>
<organism evidence="2 3">
    <name type="scientific">Cylindrospermopsis raciborskii CENA303</name>
    <dbReference type="NCBI Taxonomy" id="1170769"/>
    <lineage>
        <taxon>Bacteria</taxon>
        <taxon>Bacillati</taxon>
        <taxon>Cyanobacteriota</taxon>
        <taxon>Cyanophyceae</taxon>
        <taxon>Nostocales</taxon>
        <taxon>Aphanizomenonaceae</taxon>
        <taxon>Cylindrospermopsis</taxon>
    </lineage>
</organism>
<comment type="caution">
    <text evidence="2">The sequence shown here is derived from an EMBL/GenBank/DDBJ whole genome shotgun (WGS) entry which is preliminary data.</text>
</comment>
<dbReference type="SUPFAM" id="SSF82199">
    <property type="entry name" value="SET domain"/>
    <property type="match status" value="1"/>
</dbReference>
<keyword evidence="2" id="KW-0489">Methyltransferase</keyword>
<evidence type="ECO:0000313" key="3">
    <source>
        <dbReference type="Proteomes" id="UP000192997"/>
    </source>
</evidence>
<gene>
    <name evidence="2" type="ORF">B7O87_06000</name>
</gene>
<dbReference type="GO" id="GO:0062122">
    <property type="term" value="F:histone H3K37 methyltransferase activity"/>
    <property type="evidence" value="ECO:0007669"/>
    <property type="project" value="InterPro"/>
</dbReference>
<dbReference type="GO" id="GO:0032259">
    <property type="term" value="P:methylation"/>
    <property type="evidence" value="ECO:0007669"/>
    <property type="project" value="UniProtKB-KW"/>
</dbReference>
<dbReference type="InterPro" id="IPR046341">
    <property type="entry name" value="SET_dom_sf"/>
</dbReference>
<dbReference type="Pfam" id="PF00856">
    <property type="entry name" value="SET"/>
    <property type="match status" value="1"/>
</dbReference>
<dbReference type="PROSITE" id="PS50280">
    <property type="entry name" value="SET"/>
    <property type="match status" value="1"/>
</dbReference>
<dbReference type="Proteomes" id="UP000192997">
    <property type="component" value="Unassembled WGS sequence"/>
</dbReference>
<dbReference type="InterPro" id="IPR009207">
    <property type="entry name" value="SET7_MeTrfase"/>
</dbReference>
<protein>
    <submittedName>
        <fullName evidence="2">SET domain-containing protein-lysine N-methyltransferase</fullName>
    </submittedName>
</protein>
<dbReference type="Gene3D" id="2.170.270.10">
    <property type="entry name" value="SET domain"/>
    <property type="match status" value="1"/>
</dbReference>
<dbReference type="SMART" id="SM00317">
    <property type="entry name" value="SET"/>
    <property type="match status" value="1"/>
</dbReference>
<keyword evidence="2" id="KW-0808">Transferase</keyword>
<feature type="domain" description="SET" evidence="1">
    <location>
        <begin position="1"/>
        <end position="107"/>
    </location>
</feature>
<dbReference type="EMBL" id="NBYN01000029">
    <property type="protein sequence ID" value="OSO93009.1"/>
    <property type="molecule type" value="Genomic_DNA"/>
</dbReference>
<reference evidence="3" key="1">
    <citation type="submission" date="2017-04" db="EMBL/GenBank/DDBJ databases">
        <authorList>
            <person name="Abreu V.A."/>
            <person name="Popin R.V."/>
            <person name="Rigonato J."/>
            <person name="Andreote A.P."/>
            <person name="Schaker P.C."/>
            <person name="Hoff-Risseti C."/>
            <person name="Alvarenga D.O."/>
            <person name="Varani A.M."/>
            <person name="Fiore M.F."/>
        </authorList>
    </citation>
    <scope>NUCLEOTIDE SEQUENCE [LARGE SCALE GENOMIC DNA]</scope>
    <source>
        <strain evidence="3">CENA303</strain>
    </source>
</reference>
<dbReference type="CDD" id="cd10540">
    <property type="entry name" value="SET_SpSet7-like"/>
    <property type="match status" value="1"/>
</dbReference>
<accession>A0A1X4G8X2</accession>
<dbReference type="InterPro" id="IPR001214">
    <property type="entry name" value="SET_dom"/>
</dbReference>
<dbReference type="PIRSF" id="PIRSF022536">
    <property type="entry name" value="A612L_SET"/>
    <property type="match status" value="1"/>
</dbReference>
<evidence type="ECO:0000313" key="2">
    <source>
        <dbReference type="EMBL" id="OSO93009.1"/>
    </source>
</evidence>
<name>A0A1X4G8X2_9CYAN</name>
<evidence type="ECO:0000259" key="1">
    <source>
        <dbReference type="PROSITE" id="PS50280"/>
    </source>
</evidence>
<sequence>MLIIGNTKLKGRGIFAKKRFVKGEIIDRYPVVVIPSVEVQFIDQTILGNYYFDWENKTAAIALGLGSLVNHSYYPNSFYVKKFTEEIVEFTALRNIEVGEEITANYNGNPDNLSPIWFDVAEEISSISMTNNHGVD</sequence>
<proteinExistence type="predicted"/>